<organism evidence="1 2">
    <name type="scientific">Tigriopus californicus</name>
    <name type="common">Marine copepod</name>
    <dbReference type="NCBI Taxonomy" id="6832"/>
    <lineage>
        <taxon>Eukaryota</taxon>
        <taxon>Metazoa</taxon>
        <taxon>Ecdysozoa</taxon>
        <taxon>Arthropoda</taxon>
        <taxon>Crustacea</taxon>
        <taxon>Multicrustacea</taxon>
        <taxon>Hexanauplia</taxon>
        <taxon>Copepoda</taxon>
        <taxon>Harpacticoida</taxon>
        <taxon>Harpacticidae</taxon>
        <taxon>Tigriopus</taxon>
    </lineage>
</organism>
<protein>
    <recommendedName>
        <fullName evidence="3">DUF541 domain-containing protein</fullName>
    </recommendedName>
</protein>
<gene>
    <name evidence="1" type="ORF">TCAL_07246</name>
</gene>
<dbReference type="InterPro" id="IPR007497">
    <property type="entry name" value="SIMPL/DUF541"/>
</dbReference>
<dbReference type="Gene3D" id="3.30.110.170">
    <property type="entry name" value="Protein of unknown function (DUF541), domain 1"/>
    <property type="match status" value="1"/>
</dbReference>
<dbReference type="EMBL" id="VCGU01000010">
    <property type="protein sequence ID" value="TRY69270.1"/>
    <property type="molecule type" value="Genomic_DNA"/>
</dbReference>
<reference evidence="1 2" key="1">
    <citation type="journal article" date="2018" name="Nat. Ecol. Evol.">
        <title>Genomic signatures of mitonuclear coevolution across populations of Tigriopus californicus.</title>
        <authorList>
            <person name="Barreto F.S."/>
            <person name="Watson E.T."/>
            <person name="Lima T.G."/>
            <person name="Willett C.S."/>
            <person name="Edmands S."/>
            <person name="Li W."/>
            <person name="Burton R.S."/>
        </authorList>
    </citation>
    <scope>NUCLEOTIDE SEQUENCE [LARGE SCALE GENOMIC DNA]</scope>
    <source>
        <strain evidence="1 2">San Diego</strain>
    </source>
</reference>
<evidence type="ECO:0000313" key="1">
    <source>
        <dbReference type="EMBL" id="TRY69270.1"/>
    </source>
</evidence>
<evidence type="ECO:0008006" key="3">
    <source>
        <dbReference type="Google" id="ProtNLM"/>
    </source>
</evidence>
<keyword evidence="2" id="KW-1185">Reference proteome</keyword>
<evidence type="ECO:0000313" key="2">
    <source>
        <dbReference type="Proteomes" id="UP000318571"/>
    </source>
</evidence>
<dbReference type="Proteomes" id="UP000318571">
    <property type="component" value="Chromosome 1"/>
</dbReference>
<proteinExistence type="predicted"/>
<dbReference type="AlphaFoldDB" id="A0A553NV20"/>
<name>A0A553NV20_TIGCA</name>
<dbReference type="Pfam" id="PF04402">
    <property type="entry name" value="SIMPL"/>
    <property type="match status" value="1"/>
</dbReference>
<sequence>MAQPPKVPSLHLHSQGEVEVIPEKRTATVKIDVQEKDQKKSDEMISAMKKMCQEHNITIVGSKANMDHELKNGGFFFKTNKEEAKLSWKCFIEGSTGNISILTKALYDKYKSSSPKIDYVDEDPSEAELFESEKQAIAKASKRVQDQAAQIAQSFGISLGKLLTINVSCHKTYDRSVRDDFAEDLDMGAPCQAMGKMAFNAPVFRAPPQNGREIVKMVATVNCEYALEQ</sequence>
<comment type="caution">
    <text evidence="1">The sequence shown here is derived from an EMBL/GenBank/DDBJ whole genome shotgun (WGS) entry which is preliminary data.</text>
</comment>
<accession>A0A553NV20</accession>